<proteinExistence type="predicted"/>
<evidence type="ECO:0000259" key="2">
    <source>
        <dbReference type="Pfam" id="PF10708"/>
    </source>
</evidence>
<feature type="transmembrane region" description="Helical" evidence="1">
    <location>
        <begin position="93"/>
        <end position="113"/>
    </location>
</feature>
<dbReference type="InterPro" id="IPR018929">
    <property type="entry name" value="DUF2510"/>
</dbReference>
<feature type="domain" description="DUF2510" evidence="2">
    <location>
        <begin position="172"/>
        <end position="197"/>
    </location>
</feature>
<dbReference type="Proteomes" id="UP000321720">
    <property type="component" value="Unassembled WGS sequence"/>
</dbReference>
<evidence type="ECO:0000313" key="4">
    <source>
        <dbReference type="Proteomes" id="UP000321720"/>
    </source>
</evidence>
<dbReference type="AlphaFoldDB" id="A0A511JDK1"/>
<comment type="caution">
    <text evidence="3">The sequence shown here is derived from an EMBL/GenBank/DDBJ whole genome shotgun (WGS) entry which is preliminary data.</text>
</comment>
<dbReference type="Pfam" id="PF14373">
    <property type="entry name" value="Imm_superinfect"/>
    <property type="match status" value="1"/>
</dbReference>
<protein>
    <recommendedName>
        <fullName evidence="2">DUF2510 domain-containing protein</fullName>
    </recommendedName>
</protein>
<evidence type="ECO:0000256" key="1">
    <source>
        <dbReference type="SAM" id="Phobius"/>
    </source>
</evidence>
<dbReference type="InterPro" id="IPR016410">
    <property type="entry name" value="Phage_imm"/>
</dbReference>
<keyword evidence="1" id="KW-0812">Transmembrane</keyword>
<reference evidence="3 4" key="1">
    <citation type="submission" date="2019-07" db="EMBL/GenBank/DDBJ databases">
        <title>Whole genome shotgun sequence of Cellulomonas composti NBRC 100758.</title>
        <authorList>
            <person name="Hosoyama A."/>
            <person name="Uohara A."/>
            <person name="Ohji S."/>
            <person name="Ichikawa N."/>
        </authorList>
    </citation>
    <scope>NUCLEOTIDE SEQUENCE [LARGE SCALE GENOMIC DNA]</scope>
    <source>
        <strain evidence="3 4">NBRC 100758</strain>
    </source>
</reference>
<sequence length="197" mass="20894">MSNDHPVEHKTVPVPLYDAPLPAATPAYGTPAYGTPSAPVSGAPSSAPVQDMVTGAYTPRAPQVYVQSSYPTSPQYTQAGWVPVCTDRVPPNAAVVVIAWVVAFFTFGYMLPWAIAATRGRSNRWAIFVLNLLLGWSFIGWVASLVMACMSHSVVAGGPVNIVVAQVNAPPPGWYPSPSGAGSEYWDGARWTGHRAP</sequence>
<evidence type="ECO:0000313" key="3">
    <source>
        <dbReference type="EMBL" id="GEL96078.1"/>
    </source>
</evidence>
<gene>
    <name evidence="3" type="ORF">CCO02nite_27360</name>
</gene>
<name>A0A511JDK1_9CELL</name>
<keyword evidence="1" id="KW-0472">Membrane</keyword>
<feature type="transmembrane region" description="Helical" evidence="1">
    <location>
        <begin position="125"/>
        <end position="147"/>
    </location>
</feature>
<dbReference type="RefSeq" id="WP_246117554.1">
    <property type="nucleotide sequence ID" value="NZ_BJWG01000014.1"/>
</dbReference>
<accession>A0A511JDK1</accession>
<keyword evidence="4" id="KW-1185">Reference proteome</keyword>
<keyword evidence="1" id="KW-1133">Transmembrane helix</keyword>
<dbReference type="Pfam" id="PF10708">
    <property type="entry name" value="DUF2510"/>
    <property type="match status" value="1"/>
</dbReference>
<organism evidence="3 4">
    <name type="scientific">Cellulomonas composti</name>
    <dbReference type="NCBI Taxonomy" id="266130"/>
    <lineage>
        <taxon>Bacteria</taxon>
        <taxon>Bacillati</taxon>
        <taxon>Actinomycetota</taxon>
        <taxon>Actinomycetes</taxon>
        <taxon>Micrococcales</taxon>
        <taxon>Cellulomonadaceae</taxon>
        <taxon>Cellulomonas</taxon>
    </lineage>
</organism>
<dbReference type="EMBL" id="BJWG01000014">
    <property type="protein sequence ID" value="GEL96078.1"/>
    <property type="molecule type" value="Genomic_DNA"/>
</dbReference>